<dbReference type="Proteomes" id="UP001482620">
    <property type="component" value="Unassembled WGS sequence"/>
</dbReference>
<organism evidence="1 2">
    <name type="scientific">Ilyodon furcidens</name>
    <name type="common">goldbreast splitfin</name>
    <dbReference type="NCBI Taxonomy" id="33524"/>
    <lineage>
        <taxon>Eukaryota</taxon>
        <taxon>Metazoa</taxon>
        <taxon>Chordata</taxon>
        <taxon>Craniata</taxon>
        <taxon>Vertebrata</taxon>
        <taxon>Euteleostomi</taxon>
        <taxon>Actinopterygii</taxon>
        <taxon>Neopterygii</taxon>
        <taxon>Teleostei</taxon>
        <taxon>Neoteleostei</taxon>
        <taxon>Acanthomorphata</taxon>
        <taxon>Ovalentaria</taxon>
        <taxon>Atherinomorphae</taxon>
        <taxon>Cyprinodontiformes</taxon>
        <taxon>Goodeidae</taxon>
        <taxon>Ilyodon</taxon>
    </lineage>
</organism>
<comment type="caution">
    <text evidence="1">The sequence shown here is derived from an EMBL/GenBank/DDBJ whole genome shotgun (WGS) entry which is preliminary data.</text>
</comment>
<sequence>TSLCFTCPKSPSFYWNLEVYKRYLPLLIRSLTPKDSCLSTLQPHTNYLEGLPEKPKPPHDNHTCQSLFRGVTHHFPAGSLHSLSALAAGPGPAYYSSLFPCF</sequence>
<accession>A0ABV0SMI9</accession>
<proteinExistence type="predicted"/>
<keyword evidence="2" id="KW-1185">Reference proteome</keyword>
<dbReference type="EMBL" id="JAHRIQ010000851">
    <property type="protein sequence ID" value="MEQ2221001.1"/>
    <property type="molecule type" value="Genomic_DNA"/>
</dbReference>
<name>A0ABV0SMI9_9TELE</name>
<protein>
    <submittedName>
        <fullName evidence="1">Uncharacterized protein</fullName>
    </submittedName>
</protein>
<evidence type="ECO:0000313" key="1">
    <source>
        <dbReference type="EMBL" id="MEQ2221001.1"/>
    </source>
</evidence>
<reference evidence="1 2" key="1">
    <citation type="submission" date="2021-06" db="EMBL/GenBank/DDBJ databases">
        <authorList>
            <person name="Palmer J.M."/>
        </authorList>
    </citation>
    <scope>NUCLEOTIDE SEQUENCE [LARGE SCALE GENOMIC DNA]</scope>
    <source>
        <strain evidence="2">if_2019</strain>
        <tissue evidence="1">Muscle</tissue>
    </source>
</reference>
<gene>
    <name evidence="1" type="ORF">ILYODFUR_011304</name>
</gene>
<feature type="non-terminal residue" evidence="1">
    <location>
        <position position="1"/>
    </location>
</feature>
<evidence type="ECO:0000313" key="2">
    <source>
        <dbReference type="Proteomes" id="UP001482620"/>
    </source>
</evidence>